<name>A0ACB8YZN8_CICIN</name>
<comment type="caution">
    <text evidence="1">The sequence shown here is derived from an EMBL/GenBank/DDBJ whole genome shotgun (WGS) entry which is preliminary data.</text>
</comment>
<evidence type="ECO:0000313" key="1">
    <source>
        <dbReference type="EMBL" id="KAI3690429.1"/>
    </source>
</evidence>
<keyword evidence="2" id="KW-1185">Reference proteome</keyword>
<sequence length="87" mass="10058">MERACRMAVKRYKLIQAQDTLTQLEKPTPLSLTIPFVCGHCRTNSITVDVDLNEEDRFEKQLFQKIKLGDDDVKSSLNFWKLNSPVT</sequence>
<evidence type="ECO:0000313" key="2">
    <source>
        <dbReference type="Proteomes" id="UP001055811"/>
    </source>
</evidence>
<gene>
    <name evidence="1" type="ORF">L2E82_48454</name>
</gene>
<accession>A0ACB8YZN8</accession>
<organism evidence="1 2">
    <name type="scientific">Cichorium intybus</name>
    <name type="common">Chicory</name>
    <dbReference type="NCBI Taxonomy" id="13427"/>
    <lineage>
        <taxon>Eukaryota</taxon>
        <taxon>Viridiplantae</taxon>
        <taxon>Streptophyta</taxon>
        <taxon>Embryophyta</taxon>
        <taxon>Tracheophyta</taxon>
        <taxon>Spermatophyta</taxon>
        <taxon>Magnoliopsida</taxon>
        <taxon>eudicotyledons</taxon>
        <taxon>Gunneridae</taxon>
        <taxon>Pentapetalae</taxon>
        <taxon>asterids</taxon>
        <taxon>campanulids</taxon>
        <taxon>Asterales</taxon>
        <taxon>Asteraceae</taxon>
        <taxon>Cichorioideae</taxon>
        <taxon>Cichorieae</taxon>
        <taxon>Cichoriinae</taxon>
        <taxon>Cichorium</taxon>
    </lineage>
</organism>
<protein>
    <submittedName>
        <fullName evidence="1">Uncharacterized protein</fullName>
    </submittedName>
</protein>
<reference evidence="1 2" key="2">
    <citation type="journal article" date="2022" name="Mol. Ecol. Resour.">
        <title>The genomes of chicory, endive, great burdock and yacon provide insights into Asteraceae paleo-polyploidization history and plant inulin production.</title>
        <authorList>
            <person name="Fan W."/>
            <person name="Wang S."/>
            <person name="Wang H."/>
            <person name="Wang A."/>
            <person name="Jiang F."/>
            <person name="Liu H."/>
            <person name="Zhao H."/>
            <person name="Xu D."/>
            <person name="Zhang Y."/>
        </authorList>
    </citation>
    <scope>NUCLEOTIDE SEQUENCE [LARGE SCALE GENOMIC DNA]</scope>
    <source>
        <strain evidence="2">cv. Punajuju</strain>
        <tissue evidence="1">Leaves</tissue>
    </source>
</reference>
<dbReference type="Proteomes" id="UP001055811">
    <property type="component" value="Linkage Group LG09"/>
</dbReference>
<reference evidence="2" key="1">
    <citation type="journal article" date="2022" name="Mol. Ecol. Resour.">
        <title>The genomes of chicory, endive, great burdock and yacon provide insights into Asteraceae palaeo-polyploidization history and plant inulin production.</title>
        <authorList>
            <person name="Fan W."/>
            <person name="Wang S."/>
            <person name="Wang H."/>
            <person name="Wang A."/>
            <person name="Jiang F."/>
            <person name="Liu H."/>
            <person name="Zhao H."/>
            <person name="Xu D."/>
            <person name="Zhang Y."/>
        </authorList>
    </citation>
    <scope>NUCLEOTIDE SEQUENCE [LARGE SCALE GENOMIC DNA]</scope>
    <source>
        <strain evidence="2">cv. Punajuju</strain>
    </source>
</reference>
<proteinExistence type="predicted"/>
<dbReference type="EMBL" id="CM042017">
    <property type="protein sequence ID" value="KAI3690429.1"/>
    <property type="molecule type" value="Genomic_DNA"/>
</dbReference>